<evidence type="ECO:0000256" key="4">
    <source>
        <dbReference type="ARBA" id="ARBA00022475"/>
    </source>
</evidence>
<proteinExistence type="inferred from homology"/>
<evidence type="ECO:0000256" key="7">
    <source>
        <dbReference type="ARBA" id="ARBA00023136"/>
    </source>
</evidence>
<feature type="transmembrane region" description="Helical" evidence="8">
    <location>
        <begin position="32"/>
        <end position="51"/>
    </location>
</feature>
<dbReference type="Proteomes" id="UP001204142">
    <property type="component" value="Unassembled WGS sequence"/>
</dbReference>
<feature type="transmembrane region" description="Helical" evidence="8">
    <location>
        <begin position="297"/>
        <end position="322"/>
    </location>
</feature>
<keyword evidence="3" id="KW-0813">Transport</keyword>
<gene>
    <name evidence="9" type="ORF">NQT62_00255</name>
</gene>
<keyword evidence="5 8" id="KW-0812">Transmembrane</keyword>
<keyword evidence="7 8" id="KW-0472">Membrane</keyword>
<dbReference type="Pfam" id="PF03547">
    <property type="entry name" value="Mem_trans"/>
    <property type="match status" value="1"/>
</dbReference>
<evidence type="ECO:0000256" key="2">
    <source>
        <dbReference type="ARBA" id="ARBA00010145"/>
    </source>
</evidence>
<feature type="transmembrane region" description="Helical" evidence="8">
    <location>
        <begin position="241"/>
        <end position="261"/>
    </location>
</feature>
<comment type="subcellular location">
    <subcellularLocation>
        <location evidence="1">Cell membrane</location>
        <topology evidence="1">Multi-pass membrane protein</topology>
    </subcellularLocation>
</comment>
<dbReference type="InterPro" id="IPR004776">
    <property type="entry name" value="Mem_transp_PIN-like"/>
</dbReference>
<accession>A0ABT1WBX3</accession>
<comment type="similarity">
    <text evidence="2">Belongs to the auxin efflux carrier (TC 2.A.69) family.</text>
</comment>
<name>A0ABT1WBX3_9BURK</name>
<evidence type="ECO:0000256" key="1">
    <source>
        <dbReference type="ARBA" id="ARBA00004651"/>
    </source>
</evidence>
<feature type="transmembrane region" description="Helical" evidence="8">
    <location>
        <begin position="174"/>
        <end position="196"/>
    </location>
</feature>
<dbReference type="EMBL" id="JANIGO010000001">
    <property type="protein sequence ID" value="MCQ8894869.1"/>
    <property type="molecule type" value="Genomic_DNA"/>
</dbReference>
<keyword evidence="4" id="KW-1003">Cell membrane</keyword>
<dbReference type="Gene3D" id="1.20.1530.20">
    <property type="match status" value="1"/>
</dbReference>
<feature type="transmembrane region" description="Helical" evidence="8">
    <location>
        <begin position="63"/>
        <end position="82"/>
    </location>
</feature>
<keyword evidence="10" id="KW-1185">Reference proteome</keyword>
<evidence type="ECO:0000313" key="9">
    <source>
        <dbReference type="EMBL" id="MCQ8894869.1"/>
    </source>
</evidence>
<feature type="transmembrane region" description="Helical" evidence="8">
    <location>
        <begin position="217"/>
        <end position="235"/>
    </location>
</feature>
<dbReference type="RefSeq" id="WP_256762513.1">
    <property type="nucleotide sequence ID" value="NZ_JANIGO010000001.1"/>
</dbReference>
<feature type="transmembrane region" description="Helical" evidence="8">
    <location>
        <begin position="273"/>
        <end position="291"/>
    </location>
</feature>
<dbReference type="PANTHER" id="PTHR36838">
    <property type="entry name" value="AUXIN EFFLUX CARRIER FAMILY PROTEIN"/>
    <property type="match status" value="1"/>
</dbReference>
<evidence type="ECO:0000256" key="6">
    <source>
        <dbReference type="ARBA" id="ARBA00022989"/>
    </source>
</evidence>
<evidence type="ECO:0000256" key="3">
    <source>
        <dbReference type="ARBA" id="ARBA00022448"/>
    </source>
</evidence>
<sequence length="327" mass="34926">MLETAKPTTLVGFSMDGCPAWQTRPKYTVNPLLLFPDFSLIALGYLLKRFWMPPQAWVTIEKLVYFVLFPCLLFHSVAMSPVNLNTVGAFALGGPLVITVSFIAGWAGRWISPMGRIDFASGLQTAYRFNSYIGLALASRLGGPEGVANLAILLALGVPLCNMLAVGSMSRGNIWGVLGDIVRNPLIIGTLLGLFAKLLQIDIPHPVQLTLERLAQAAVALGLLAVGAGLVFSGIRGHWSVSIWWLGLKLIASPALALAYAHWVQLPVEQTRVLLVFSALPSASSAYILAARMGGNAPLVACLISLSTVGAAFTLPLVFTLAQPHLN</sequence>
<feature type="transmembrane region" description="Helical" evidence="8">
    <location>
        <begin position="88"/>
        <end position="107"/>
    </location>
</feature>
<dbReference type="PANTHER" id="PTHR36838:SF4">
    <property type="entry name" value="AUXIN EFFLUX CARRIER FAMILY PROTEIN"/>
    <property type="match status" value="1"/>
</dbReference>
<evidence type="ECO:0000256" key="5">
    <source>
        <dbReference type="ARBA" id="ARBA00022692"/>
    </source>
</evidence>
<keyword evidence="6 8" id="KW-1133">Transmembrane helix</keyword>
<organism evidence="9 10">
    <name type="scientific">Limnobacter humi</name>
    <dbReference type="NCBI Taxonomy" id="1778671"/>
    <lineage>
        <taxon>Bacteria</taxon>
        <taxon>Pseudomonadati</taxon>
        <taxon>Pseudomonadota</taxon>
        <taxon>Betaproteobacteria</taxon>
        <taxon>Burkholderiales</taxon>
        <taxon>Burkholderiaceae</taxon>
        <taxon>Limnobacter</taxon>
    </lineage>
</organism>
<dbReference type="InterPro" id="IPR038770">
    <property type="entry name" value="Na+/solute_symporter_sf"/>
</dbReference>
<comment type="caution">
    <text evidence="9">The sequence shown here is derived from an EMBL/GenBank/DDBJ whole genome shotgun (WGS) entry which is preliminary data.</text>
</comment>
<reference evidence="9 10" key="1">
    <citation type="submission" date="2022-07" db="EMBL/GenBank/DDBJ databases">
        <authorList>
            <person name="Xamxidin M."/>
            <person name="Wu M."/>
        </authorList>
    </citation>
    <scope>NUCLEOTIDE SEQUENCE [LARGE SCALE GENOMIC DNA]</scope>
    <source>
        <strain evidence="9 10">NBRC 111650</strain>
    </source>
</reference>
<feature type="transmembrane region" description="Helical" evidence="8">
    <location>
        <begin position="147"/>
        <end position="168"/>
    </location>
</feature>
<evidence type="ECO:0000313" key="10">
    <source>
        <dbReference type="Proteomes" id="UP001204142"/>
    </source>
</evidence>
<protein>
    <submittedName>
        <fullName evidence="9">AEC family transporter</fullName>
    </submittedName>
</protein>
<evidence type="ECO:0000256" key="8">
    <source>
        <dbReference type="SAM" id="Phobius"/>
    </source>
</evidence>